<name>A0ABR5PDD9_9LACO</name>
<gene>
    <name evidence="1" type="ORF">FD12_GL002418</name>
</gene>
<accession>A0ABR5PDD9</accession>
<evidence type="ECO:0000313" key="2">
    <source>
        <dbReference type="Proteomes" id="UP000051977"/>
    </source>
</evidence>
<protein>
    <submittedName>
        <fullName evidence="1">Uncharacterized protein</fullName>
    </submittedName>
</protein>
<comment type="caution">
    <text evidence="1">The sequence shown here is derived from an EMBL/GenBank/DDBJ whole genome shotgun (WGS) entry which is preliminary data.</text>
</comment>
<organism evidence="1 2">
    <name type="scientific">Lentilactobacillus rapi DSM 19907 = JCM 15042</name>
    <dbReference type="NCBI Taxonomy" id="1423795"/>
    <lineage>
        <taxon>Bacteria</taxon>
        <taxon>Bacillati</taxon>
        <taxon>Bacillota</taxon>
        <taxon>Bacilli</taxon>
        <taxon>Lactobacillales</taxon>
        <taxon>Lactobacillaceae</taxon>
        <taxon>Lentilactobacillus</taxon>
    </lineage>
</organism>
<keyword evidence="2" id="KW-1185">Reference proteome</keyword>
<dbReference type="Proteomes" id="UP000051977">
    <property type="component" value="Unassembled WGS sequence"/>
</dbReference>
<dbReference type="EMBL" id="AZEI01000049">
    <property type="protein sequence ID" value="KRL16903.1"/>
    <property type="molecule type" value="Genomic_DNA"/>
</dbReference>
<sequence>MIGGLSMTNNKSKQNLSTKLANIQNQIDLSKAHKITPTQLDHNVRRFRVQPQNNVTDPNWLTNNLEQTQARVKQLEDKYPLHKVYFNRISHMGWTWIDQMPLDSKRIDELMKLNVHDLNKTFEDALTTHSFELLNANFDDLADSLDAGHAKQVRMIKDLINLDPKYHLVLFNTLFAILEETTIKKYGQPHTATWNYNPALNVVKRITHQMHSDQQRRFGRLLELNELNVVMGLYKYADFNEYTLKTMPYSRHTVEHGRFDPSNLTFTQFMQLVLICRNIAWSLKN</sequence>
<reference evidence="1 2" key="1">
    <citation type="journal article" date="2015" name="Genome Announc.">
        <title>Expanding the biotechnology potential of lactobacilli through comparative genomics of 213 strains and associated genera.</title>
        <authorList>
            <person name="Sun Z."/>
            <person name="Harris H.M."/>
            <person name="McCann A."/>
            <person name="Guo C."/>
            <person name="Argimon S."/>
            <person name="Zhang W."/>
            <person name="Yang X."/>
            <person name="Jeffery I.B."/>
            <person name="Cooney J.C."/>
            <person name="Kagawa T.F."/>
            <person name="Liu W."/>
            <person name="Song Y."/>
            <person name="Salvetti E."/>
            <person name="Wrobel A."/>
            <person name="Rasinkangas P."/>
            <person name="Parkhill J."/>
            <person name="Rea M.C."/>
            <person name="O'Sullivan O."/>
            <person name="Ritari J."/>
            <person name="Douillard F.P."/>
            <person name="Paul Ross R."/>
            <person name="Yang R."/>
            <person name="Briner A.E."/>
            <person name="Felis G.E."/>
            <person name="de Vos W.M."/>
            <person name="Barrangou R."/>
            <person name="Klaenhammer T.R."/>
            <person name="Caufield P.W."/>
            <person name="Cui Y."/>
            <person name="Zhang H."/>
            <person name="O'Toole P.W."/>
        </authorList>
    </citation>
    <scope>NUCLEOTIDE SEQUENCE [LARGE SCALE GENOMIC DNA]</scope>
    <source>
        <strain evidence="1 2">DSM 19907</strain>
    </source>
</reference>
<evidence type="ECO:0000313" key="1">
    <source>
        <dbReference type="EMBL" id="KRL16903.1"/>
    </source>
</evidence>
<proteinExistence type="predicted"/>